<dbReference type="SUPFAM" id="SSF46689">
    <property type="entry name" value="Homeodomain-like"/>
    <property type="match status" value="1"/>
</dbReference>
<feature type="DNA-binding region" description="H-T-H motif" evidence="4">
    <location>
        <begin position="38"/>
        <end position="57"/>
    </location>
</feature>
<keyword evidence="7" id="KW-1185">Reference proteome</keyword>
<proteinExistence type="predicted"/>
<accession>A0A1H5YRZ0</accession>
<dbReference type="InterPro" id="IPR009057">
    <property type="entry name" value="Homeodomain-like_sf"/>
</dbReference>
<dbReference type="PANTHER" id="PTHR30055">
    <property type="entry name" value="HTH-TYPE TRANSCRIPTIONAL REGULATOR RUTR"/>
    <property type="match status" value="1"/>
</dbReference>
<dbReference type="PROSITE" id="PS50977">
    <property type="entry name" value="HTH_TETR_2"/>
    <property type="match status" value="1"/>
</dbReference>
<organism evidence="6 7">
    <name type="scientific">Actinacidiphila yanglinensis</name>
    <dbReference type="NCBI Taxonomy" id="310779"/>
    <lineage>
        <taxon>Bacteria</taxon>
        <taxon>Bacillati</taxon>
        <taxon>Actinomycetota</taxon>
        <taxon>Actinomycetes</taxon>
        <taxon>Kitasatosporales</taxon>
        <taxon>Streptomycetaceae</taxon>
        <taxon>Actinacidiphila</taxon>
    </lineage>
</organism>
<keyword evidence="1" id="KW-0805">Transcription regulation</keyword>
<name>A0A1H5YRZ0_9ACTN</name>
<dbReference type="GO" id="GO:0000976">
    <property type="term" value="F:transcription cis-regulatory region binding"/>
    <property type="evidence" value="ECO:0007669"/>
    <property type="project" value="TreeGrafter"/>
</dbReference>
<dbReference type="Proteomes" id="UP000236754">
    <property type="component" value="Unassembled WGS sequence"/>
</dbReference>
<evidence type="ECO:0000313" key="7">
    <source>
        <dbReference type="Proteomes" id="UP000236754"/>
    </source>
</evidence>
<evidence type="ECO:0000256" key="4">
    <source>
        <dbReference type="PROSITE-ProRule" id="PRU00335"/>
    </source>
</evidence>
<sequence length="102" mass="10660">MSRPYHSPRRAEAAAATRHDIVDAARRLFLERGYAQVTVPDIAREAGIAVKTVYASAGGKAEILRENVGTGVTASGAEETVARVRESGDGAAALAGDTLLRP</sequence>
<keyword evidence="2 4" id="KW-0238">DNA-binding</keyword>
<dbReference type="Gene3D" id="1.10.357.10">
    <property type="entry name" value="Tetracycline Repressor, domain 2"/>
    <property type="match status" value="1"/>
</dbReference>
<evidence type="ECO:0000313" key="6">
    <source>
        <dbReference type="EMBL" id="SEG26903.1"/>
    </source>
</evidence>
<dbReference type="PRINTS" id="PR00455">
    <property type="entry name" value="HTHTETR"/>
</dbReference>
<feature type="domain" description="HTH tetR-type" evidence="5">
    <location>
        <begin position="15"/>
        <end position="75"/>
    </location>
</feature>
<evidence type="ECO:0000256" key="1">
    <source>
        <dbReference type="ARBA" id="ARBA00023015"/>
    </source>
</evidence>
<dbReference type="OrthoDB" id="4823039at2"/>
<evidence type="ECO:0000256" key="2">
    <source>
        <dbReference type="ARBA" id="ARBA00023125"/>
    </source>
</evidence>
<gene>
    <name evidence="6" type="ORF">SAMN05216223_104121</name>
</gene>
<protein>
    <submittedName>
        <fullName evidence="6">Transcriptional regulator, TetR family</fullName>
    </submittedName>
</protein>
<evidence type="ECO:0000256" key="3">
    <source>
        <dbReference type="ARBA" id="ARBA00023163"/>
    </source>
</evidence>
<evidence type="ECO:0000259" key="5">
    <source>
        <dbReference type="PROSITE" id="PS50977"/>
    </source>
</evidence>
<dbReference type="EMBL" id="FNVU01000004">
    <property type="protein sequence ID" value="SEG26903.1"/>
    <property type="molecule type" value="Genomic_DNA"/>
</dbReference>
<dbReference type="InterPro" id="IPR001647">
    <property type="entry name" value="HTH_TetR"/>
</dbReference>
<reference evidence="6 7" key="1">
    <citation type="submission" date="2016-10" db="EMBL/GenBank/DDBJ databases">
        <authorList>
            <person name="de Groot N.N."/>
        </authorList>
    </citation>
    <scope>NUCLEOTIDE SEQUENCE [LARGE SCALE GENOMIC DNA]</scope>
    <source>
        <strain evidence="6 7">CGMCC 4.2023</strain>
    </source>
</reference>
<keyword evidence="3" id="KW-0804">Transcription</keyword>
<dbReference type="GO" id="GO:0003700">
    <property type="term" value="F:DNA-binding transcription factor activity"/>
    <property type="evidence" value="ECO:0007669"/>
    <property type="project" value="TreeGrafter"/>
</dbReference>
<dbReference type="PANTHER" id="PTHR30055:SF234">
    <property type="entry name" value="HTH-TYPE TRANSCRIPTIONAL REGULATOR BETI"/>
    <property type="match status" value="1"/>
</dbReference>
<dbReference type="AlphaFoldDB" id="A0A1H5YRZ0"/>
<dbReference type="Pfam" id="PF00440">
    <property type="entry name" value="TetR_N"/>
    <property type="match status" value="1"/>
</dbReference>
<dbReference type="InterPro" id="IPR050109">
    <property type="entry name" value="HTH-type_TetR-like_transc_reg"/>
</dbReference>